<evidence type="ECO:0000256" key="3">
    <source>
        <dbReference type="ARBA" id="ARBA00022490"/>
    </source>
</evidence>
<dbReference type="OMA" id="SEESHMF"/>
<dbReference type="EMBL" id="JAPDFW010000114">
    <property type="protein sequence ID" value="KAJ5068647.1"/>
    <property type="molecule type" value="Genomic_DNA"/>
</dbReference>
<dbReference type="OrthoDB" id="5273213at2759"/>
<protein>
    <submittedName>
        <fullName evidence="8">Tubulin-specific chaperone e</fullName>
    </submittedName>
</protein>
<dbReference type="CDD" id="cd17044">
    <property type="entry name" value="Ubl_TBCE"/>
    <property type="match status" value="1"/>
</dbReference>
<dbReference type="InterPro" id="IPR001611">
    <property type="entry name" value="Leu-rich_rpt"/>
</dbReference>
<keyword evidence="5" id="KW-0677">Repeat</keyword>
<dbReference type="Pfam" id="PF01302">
    <property type="entry name" value="CAP_GLY"/>
    <property type="match status" value="1"/>
</dbReference>
<evidence type="ECO:0000313" key="8">
    <source>
        <dbReference type="EMBL" id="KAJ5068647.1"/>
    </source>
</evidence>
<comment type="caution">
    <text evidence="8">The sequence shown here is derived from an EMBL/GenBank/DDBJ whole genome shotgun (WGS) entry which is preliminary data.</text>
</comment>
<dbReference type="Gene3D" id="3.80.10.10">
    <property type="entry name" value="Ribonuclease Inhibitor"/>
    <property type="match status" value="2"/>
</dbReference>
<sequence length="506" mass="58316">MEIGQRLICDNEFATIKWKGKLPTGKNKELEKWIGIEYDKQERGKHSGEFQSKKIFTTNKPGAGSFIRKKKAFLGISLISALKKRYSDPFGEKSNEIQKNNVQIGEILVPLSFMGKGDIKDQFRLTFKDIISTCLSRMAISFVVDLDFPSNLMIQDLFPNLVELDISYNLLWKWSTIAEILSHFPKLESLNLKSNKMEPFDSIQINQTFSLQSITLDQTNVNWEEFSRLSSMLPFLQIVYLCNNEIASIQIPDSINSFQNILELDISNNYIKDQINNSNSKQQYIAFENLVCLSLENNKISSISSVYETAKFPQLADLNIQGNPINFSEKFTEKITLRNIAIGTNNNLQKLNNSVILKKERTDSERLLLMGCKEKFPNFEHLVEIHGAYQNKFLSSIGENQKNTSQIKENKSNTMVALNIIYNQKQIQKKLPLSLQISRLRILLKQLFKLNKMENYSISYKSSENEKLFEVDLSNDFRKLSFFGVNDGGTIIIKEEFNKNDKEEKF</sequence>
<dbReference type="PANTHER" id="PTHR15454">
    <property type="entry name" value="NISCHARIN RELATED"/>
    <property type="match status" value="1"/>
</dbReference>
<organism evidence="8 9">
    <name type="scientific">Anaeramoeba ignava</name>
    <name type="common">Anaerobic marine amoeba</name>
    <dbReference type="NCBI Taxonomy" id="1746090"/>
    <lineage>
        <taxon>Eukaryota</taxon>
        <taxon>Metamonada</taxon>
        <taxon>Anaeramoebidae</taxon>
        <taxon>Anaeramoeba</taxon>
    </lineage>
</organism>
<evidence type="ECO:0000313" key="9">
    <source>
        <dbReference type="Proteomes" id="UP001149090"/>
    </source>
</evidence>
<dbReference type="InterPro" id="IPR000938">
    <property type="entry name" value="CAP-Gly_domain"/>
</dbReference>
<dbReference type="Proteomes" id="UP001149090">
    <property type="component" value="Unassembled WGS sequence"/>
</dbReference>
<dbReference type="SMART" id="SM01052">
    <property type="entry name" value="CAP_GLY"/>
    <property type="match status" value="1"/>
</dbReference>
<dbReference type="SUPFAM" id="SSF74924">
    <property type="entry name" value="Cap-Gly domain"/>
    <property type="match status" value="1"/>
</dbReference>
<dbReference type="InterPro" id="IPR029071">
    <property type="entry name" value="Ubiquitin-like_domsf"/>
</dbReference>
<evidence type="ECO:0000256" key="4">
    <source>
        <dbReference type="ARBA" id="ARBA00022614"/>
    </source>
</evidence>
<evidence type="ECO:0000256" key="6">
    <source>
        <dbReference type="ARBA" id="ARBA00023186"/>
    </source>
</evidence>
<comment type="subcellular location">
    <subcellularLocation>
        <location evidence="1">Cytoplasm</location>
    </subcellularLocation>
</comment>
<reference evidence="8" key="1">
    <citation type="submission" date="2022-10" db="EMBL/GenBank/DDBJ databases">
        <title>Novel sulphate-reducing endosymbionts in the free-living metamonad Anaeramoeba.</title>
        <authorList>
            <person name="Jerlstrom-Hultqvist J."/>
            <person name="Cepicka I."/>
            <person name="Gallot-Lavallee L."/>
            <person name="Salas-Leiva D."/>
            <person name="Curtis B.A."/>
            <person name="Zahonova K."/>
            <person name="Pipaliya S."/>
            <person name="Dacks J."/>
            <person name="Roger A.J."/>
        </authorList>
    </citation>
    <scope>NUCLEOTIDE SEQUENCE</scope>
    <source>
        <strain evidence="8">BMAN</strain>
    </source>
</reference>
<keyword evidence="6" id="KW-0143">Chaperone</keyword>
<feature type="domain" description="CAP-Gly" evidence="7">
    <location>
        <begin position="33"/>
        <end position="68"/>
    </location>
</feature>
<evidence type="ECO:0000259" key="7">
    <source>
        <dbReference type="PROSITE" id="PS50245"/>
    </source>
</evidence>
<evidence type="ECO:0000256" key="2">
    <source>
        <dbReference type="ARBA" id="ARBA00006286"/>
    </source>
</evidence>
<dbReference type="GO" id="GO:0005737">
    <property type="term" value="C:cytoplasm"/>
    <property type="evidence" value="ECO:0007669"/>
    <property type="project" value="UniProtKB-SubCell"/>
</dbReference>
<proteinExistence type="inferred from homology"/>
<dbReference type="PROSITE" id="PS51450">
    <property type="entry name" value="LRR"/>
    <property type="match status" value="1"/>
</dbReference>
<evidence type="ECO:0000256" key="5">
    <source>
        <dbReference type="ARBA" id="ARBA00022737"/>
    </source>
</evidence>
<evidence type="ECO:0000256" key="1">
    <source>
        <dbReference type="ARBA" id="ARBA00004496"/>
    </source>
</evidence>
<dbReference type="InterPro" id="IPR032675">
    <property type="entry name" value="LRR_dom_sf"/>
</dbReference>
<dbReference type="SUPFAM" id="SSF54236">
    <property type="entry name" value="Ubiquitin-like"/>
    <property type="match status" value="1"/>
</dbReference>
<dbReference type="AlphaFoldDB" id="A0A9Q0L967"/>
<dbReference type="Gene3D" id="2.30.30.190">
    <property type="entry name" value="CAP Gly-rich-like domain"/>
    <property type="match status" value="1"/>
</dbReference>
<comment type="similarity">
    <text evidence="2">Belongs to the TBCE family.</text>
</comment>
<keyword evidence="3" id="KW-0963">Cytoplasm</keyword>
<keyword evidence="4" id="KW-0433">Leucine-rich repeat</keyword>
<dbReference type="SUPFAM" id="SSF52047">
    <property type="entry name" value="RNI-like"/>
    <property type="match status" value="1"/>
</dbReference>
<gene>
    <name evidence="8" type="ORF">M0811_02590</name>
</gene>
<dbReference type="PROSITE" id="PS50245">
    <property type="entry name" value="CAP_GLY_2"/>
    <property type="match status" value="1"/>
</dbReference>
<accession>A0A9Q0L967</accession>
<dbReference type="InterPro" id="IPR036859">
    <property type="entry name" value="CAP-Gly_dom_sf"/>
</dbReference>
<keyword evidence="9" id="KW-1185">Reference proteome</keyword>
<name>A0A9Q0L967_ANAIG</name>
<dbReference type="InterPro" id="IPR044079">
    <property type="entry name" value="Ubl_TBCE"/>
</dbReference>
<dbReference type="Gene3D" id="3.10.20.90">
    <property type="entry name" value="Phosphatidylinositol 3-kinase Catalytic Subunit, Chain A, domain 1"/>
    <property type="match status" value="1"/>
</dbReference>